<keyword evidence="3" id="KW-1185">Reference proteome</keyword>
<feature type="compositionally biased region" description="Basic residues" evidence="1">
    <location>
        <begin position="111"/>
        <end position="121"/>
    </location>
</feature>
<evidence type="ECO:0000313" key="3">
    <source>
        <dbReference type="Proteomes" id="UP001642483"/>
    </source>
</evidence>
<name>A0ABP0FUM0_CLALP</name>
<sequence>MRFLTSHSNLSTFNPPLHHLSVLSARSTVTLISGWSITTDAVLNLDLANLLKRRSMASGTELPRYPATDQRGNFWLLPFGPGPVRSSLDNLDISRSRKTTILTLSLARTPDRHRSRCRRTPSLKPSTNPSLQSSWITGMRHNARREKAC</sequence>
<proteinExistence type="predicted"/>
<reference evidence="2 3" key="1">
    <citation type="submission" date="2024-02" db="EMBL/GenBank/DDBJ databases">
        <authorList>
            <person name="Daric V."/>
            <person name="Darras S."/>
        </authorList>
    </citation>
    <scope>NUCLEOTIDE SEQUENCE [LARGE SCALE GENOMIC DNA]</scope>
</reference>
<protein>
    <submittedName>
        <fullName evidence="2">Uncharacterized protein</fullName>
    </submittedName>
</protein>
<comment type="caution">
    <text evidence="2">The sequence shown here is derived from an EMBL/GenBank/DDBJ whole genome shotgun (WGS) entry which is preliminary data.</text>
</comment>
<feature type="region of interest" description="Disordered" evidence="1">
    <location>
        <begin position="110"/>
        <end position="149"/>
    </location>
</feature>
<dbReference type="Proteomes" id="UP001642483">
    <property type="component" value="Unassembled WGS sequence"/>
</dbReference>
<gene>
    <name evidence="2" type="ORF">CVLEPA_LOCUS14405</name>
</gene>
<evidence type="ECO:0000313" key="2">
    <source>
        <dbReference type="EMBL" id="CAK8683321.1"/>
    </source>
</evidence>
<accession>A0ABP0FUM0</accession>
<feature type="compositionally biased region" description="Polar residues" evidence="1">
    <location>
        <begin position="123"/>
        <end position="136"/>
    </location>
</feature>
<dbReference type="EMBL" id="CAWYQH010000097">
    <property type="protein sequence ID" value="CAK8683321.1"/>
    <property type="molecule type" value="Genomic_DNA"/>
</dbReference>
<organism evidence="2 3">
    <name type="scientific">Clavelina lepadiformis</name>
    <name type="common">Light-bulb sea squirt</name>
    <name type="synonym">Ascidia lepadiformis</name>
    <dbReference type="NCBI Taxonomy" id="159417"/>
    <lineage>
        <taxon>Eukaryota</taxon>
        <taxon>Metazoa</taxon>
        <taxon>Chordata</taxon>
        <taxon>Tunicata</taxon>
        <taxon>Ascidiacea</taxon>
        <taxon>Aplousobranchia</taxon>
        <taxon>Clavelinidae</taxon>
        <taxon>Clavelina</taxon>
    </lineage>
</organism>
<evidence type="ECO:0000256" key="1">
    <source>
        <dbReference type="SAM" id="MobiDB-lite"/>
    </source>
</evidence>